<accession>A0A9N8PQ07</accession>
<evidence type="ECO:0000256" key="1">
    <source>
        <dbReference type="ARBA" id="ARBA00022801"/>
    </source>
</evidence>
<organism evidence="2 3">
    <name type="scientific">Aureobasidium uvarum</name>
    <dbReference type="NCBI Taxonomy" id="2773716"/>
    <lineage>
        <taxon>Eukaryota</taxon>
        <taxon>Fungi</taxon>
        <taxon>Dikarya</taxon>
        <taxon>Ascomycota</taxon>
        <taxon>Pezizomycotina</taxon>
        <taxon>Dothideomycetes</taxon>
        <taxon>Dothideomycetidae</taxon>
        <taxon>Dothideales</taxon>
        <taxon>Saccotheciaceae</taxon>
        <taxon>Aureobasidium</taxon>
    </lineage>
</organism>
<dbReference type="PANTHER" id="PTHR22946:SF12">
    <property type="entry name" value="CONIDIAL PIGMENT BIOSYNTHESIS PROTEIN AYG1 (AFU_ORTHOLOGUE AFUA_2G17550)"/>
    <property type="match status" value="1"/>
</dbReference>
<keyword evidence="1" id="KW-0378">Hydrolase</keyword>
<protein>
    <recommendedName>
        <fullName evidence="4">Alpha/beta-hydrolase</fullName>
    </recommendedName>
</protein>
<sequence>MAAPNGGYFIQDKLYKTAPHHESYKQLWETKWKKPMGVYPFMFSAVKDFEPIVEKLVAEPYDWDDYAQVYFPKAEELVSEAQKAEQEGNKEKASELYLRASAVYRISRFPAPRSEKQRYAWQEGKKACIKGLGCIEVPHTHGIRGEGKNIPIYHLLPSDASESNPAPVVLIMTGLDGYRTELSVWMEGWRQNGVGTIVVEIPGTGDSPALASDPTSPDRQWSNKVCVWAFSTGGYYAIRLAHTHPTRLAGVVALGGGVHHMFDEEWLNNLFGTKANPVDQMKTIPFKPKY</sequence>
<evidence type="ECO:0000313" key="3">
    <source>
        <dbReference type="Proteomes" id="UP000745764"/>
    </source>
</evidence>
<gene>
    <name evidence="2" type="ORF">AWRI4620_LOCUS1753</name>
</gene>
<dbReference type="Pfam" id="PF06500">
    <property type="entry name" value="FrsA-like"/>
    <property type="match status" value="1"/>
</dbReference>
<dbReference type="InterPro" id="IPR050261">
    <property type="entry name" value="FrsA_esterase"/>
</dbReference>
<dbReference type="EMBL" id="CAINUL010000002">
    <property type="protein sequence ID" value="CAD0107498.1"/>
    <property type="molecule type" value="Genomic_DNA"/>
</dbReference>
<name>A0A9N8PQ07_9PEZI</name>
<keyword evidence="3" id="KW-1185">Reference proteome</keyword>
<comment type="caution">
    <text evidence="2">The sequence shown here is derived from an EMBL/GenBank/DDBJ whole genome shotgun (WGS) entry which is preliminary data.</text>
</comment>
<evidence type="ECO:0008006" key="4">
    <source>
        <dbReference type="Google" id="ProtNLM"/>
    </source>
</evidence>
<reference evidence="2" key="1">
    <citation type="submission" date="2020-06" db="EMBL/GenBank/DDBJ databases">
        <authorList>
            <person name="Onetto C."/>
        </authorList>
    </citation>
    <scope>NUCLEOTIDE SEQUENCE</scope>
</reference>
<dbReference type="Gene3D" id="3.40.50.1820">
    <property type="entry name" value="alpha/beta hydrolase"/>
    <property type="match status" value="1"/>
</dbReference>
<dbReference type="SUPFAM" id="SSF53474">
    <property type="entry name" value="alpha/beta-Hydrolases"/>
    <property type="match status" value="1"/>
</dbReference>
<dbReference type="OrthoDB" id="5409895at2759"/>
<proteinExistence type="predicted"/>
<dbReference type="AlphaFoldDB" id="A0A9N8PQ07"/>
<dbReference type="Proteomes" id="UP000745764">
    <property type="component" value="Unassembled WGS sequence"/>
</dbReference>
<dbReference type="GO" id="GO:0016787">
    <property type="term" value="F:hydrolase activity"/>
    <property type="evidence" value="ECO:0007669"/>
    <property type="project" value="UniProtKB-KW"/>
</dbReference>
<dbReference type="InterPro" id="IPR029058">
    <property type="entry name" value="AB_hydrolase_fold"/>
</dbReference>
<dbReference type="PANTHER" id="PTHR22946">
    <property type="entry name" value="DIENELACTONE HYDROLASE DOMAIN-CONTAINING PROTEIN-RELATED"/>
    <property type="match status" value="1"/>
</dbReference>
<dbReference type="InterPro" id="IPR010520">
    <property type="entry name" value="FrsA-like"/>
</dbReference>
<evidence type="ECO:0000313" key="2">
    <source>
        <dbReference type="EMBL" id="CAD0107498.1"/>
    </source>
</evidence>